<dbReference type="EMBL" id="OC856012">
    <property type="protein sequence ID" value="CAD7623055.1"/>
    <property type="molecule type" value="Genomic_DNA"/>
</dbReference>
<dbReference type="InterPro" id="IPR032675">
    <property type="entry name" value="LRR_dom_sf"/>
</dbReference>
<dbReference type="Gene3D" id="1.20.1280.50">
    <property type="match status" value="1"/>
</dbReference>
<evidence type="ECO:0008006" key="3">
    <source>
        <dbReference type="Google" id="ProtNLM"/>
    </source>
</evidence>
<gene>
    <name evidence="1" type="ORF">OSB1V03_LOCUS3516</name>
</gene>
<reference evidence="1" key="1">
    <citation type="submission" date="2020-11" db="EMBL/GenBank/DDBJ databases">
        <authorList>
            <person name="Tran Van P."/>
        </authorList>
    </citation>
    <scope>NUCLEOTIDE SEQUENCE</scope>
</reference>
<dbReference type="InterPro" id="IPR036047">
    <property type="entry name" value="F-box-like_dom_sf"/>
</dbReference>
<keyword evidence="2" id="KW-1185">Reference proteome</keyword>
<dbReference type="Proteomes" id="UP000759131">
    <property type="component" value="Unassembled WGS sequence"/>
</dbReference>
<proteinExistence type="predicted"/>
<sequence>MPKTGHKLTAKVAKSEDNVVDDNTAADDDSDTDEEVVFTTGIDALDDYFLLNLFSYLTLREKLAVERVCKRWQTVILQLLTKQSGLGTTWADDDDHFCLDARRDHCVTGGDIRQAVVMPDGWLYDLTAEQSLTNLEAIARKCPHIKCFHVSHCVIDIHCFDVLCEVFPDLECIHLRKNLLKPVPKKTHLDVWTGIGEALAPYIYHLSIDPHYEFRMKECHMRALLQPMKLLEEFRMGTNFDREVVGNFVSLLPKRCKLFYSLGRELLVEALTHLAKNHSQSLTHLWFTSNALRTTEALIKIGHNFQNLVKLKVNLSFNETILMSSSPISSLTQLREFSVDLNTFSDAHVDDGIMWCIKEGLPSVQVLEVSRACLSSRAFNAIGNCLPQLNKLVLKIIEIQCICESSEGRDRTERYNCSTCKERCWQSLANNCHNLRELHCLSFYYRNEKEKPFHDELCQLLPQYQTLRYLQTSHYDVSGVKLLDSLNALMKETEKGDLFTLKVKTSKANALQAVKTPKVRVFTECFMT</sequence>
<dbReference type="SUPFAM" id="SSF81383">
    <property type="entry name" value="F-box domain"/>
    <property type="match status" value="1"/>
</dbReference>
<dbReference type="EMBL" id="CAJPIZ010001437">
    <property type="protein sequence ID" value="CAG2103485.1"/>
    <property type="molecule type" value="Genomic_DNA"/>
</dbReference>
<dbReference type="OrthoDB" id="6509385at2759"/>
<evidence type="ECO:0000313" key="2">
    <source>
        <dbReference type="Proteomes" id="UP000759131"/>
    </source>
</evidence>
<dbReference type="SUPFAM" id="SSF52047">
    <property type="entry name" value="RNI-like"/>
    <property type="match status" value="1"/>
</dbReference>
<protein>
    <recommendedName>
        <fullName evidence="3">F-box domain-containing protein</fullName>
    </recommendedName>
</protein>
<dbReference type="AlphaFoldDB" id="A0A7R9KHG8"/>
<name>A0A7R9KHG8_9ACAR</name>
<organism evidence="1">
    <name type="scientific">Medioppia subpectinata</name>
    <dbReference type="NCBI Taxonomy" id="1979941"/>
    <lineage>
        <taxon>Eukaryota</taxon>
        <taxon>Metazoa</taxon>
        <taxon>Ecdysozoa</taxon>
        <taxon>Arthropoda</taxon>
        <taxon>Chelicerata</taxon>
        <taxon>Arachnida</taxon>
        <taxon>Acari</taxon>
        <taxon>Acariformes</taxon>
        <taxon>Sarcoptiformes</taxon>
        <taxon>Oribatida</taxon>
        <taxon>Brachypylina</taxon>
        <taxon>Oppioidea</taxon>
        <taxon>Oppiidae</taxon>
        <taxon>Medioppia</taxon>
    </lineage>
</organism>
<evidence type="ECO:0000313" key="1">
    <source>
        <dbReference type="EMBL" id="CAD7623055.1"/>
    </source>
</evidence>
<dbReference type="Gene3D" id="3.80.10.10">
    <property type="entry name" value="Ribonuclease Inhibitor"/>
    <property type="match status" value="1"/>
</dbReference>
<accession>A0A7R9KHG8</accession>